<evidence type="ECO:0000256" key="6">
    <source>
        <dbReference type="ARBA" id="ARBA00023180"/>
    </source>
</evidence>
<evidence type="ECO:0000313" key="13">
    <source>
        <dbReference type="Proteomes" id="UP000078397"/>
    </source>
</evidence>
<evidence type="ECO:0000256" key="3">
    <source>
        <dbReference type="ARBA" id="ARBA00022622"/>
    </source>
</evidence>
<reference evidence="12 13" key="1">
    <citation type="journal article" date="2016" name="PLoS Pathog.">
        <title>Biosynthesis of antibiotic leucinostatins in bio-control fungus Purpureocillium lilacinum and their inhibition on phytophthora revealed by genome mining.</title>
        <authorList>
            <person name="Wang G."/>
            <person name="Liu Z."/>
            <person name="Lin R."/>
            <person name="Li E."/>
            <person name="Mao Z."/>
            <person name="Ling J."/>
            <person name="Yang Y."/>
            <person name="Yin W.B."/>
            <person name="Xie B."/>
        </authorList>
    </citation>
    <scope>NUCLEOTIDE SEQUENCE [LARGE SCALE GENOMIC DNA]</scope>
    <source>
        <strain evidence="12">170</strain>
    </source>
</reference>
<accession>A0A179FHL5</accession>
<evidence type="ECO:0000256" key="7">
    <source>
        <dbReference type="ARBA" id="ARBA00023288"/>
    </source>
</evidence>
<gene>
    <name evidence="12" type="ORF">VFPPC_06220</name>
</gene>
<keyword evidence="9" id="KW-1133">Transmembrane helix</keyword>
<keyword evidence="6" id="KW-0325">Glycoprotein</keyword>
<dbReference type="PANTHER" id="PTHR34992">
    <property type="entry name" value="HYPHAL ANASTAMOSIS-7 PROTEIN"/>
    <property type="match status" value="1"/>
</dbReference>
<evidence type="ECO:0000256" key="4">
    <source>
        <dbReference type="ARBA" id="ARBA00022729"/>
    </source>
</evidence>
<keyword evidence="13" id="KW-1185">Reference proteome</keyword>
<dbReference type="InterPro" id="IPR046530">
    <property type="entry name" value="BIM1-like_dom"/>
</dbReference>
<dbReference type="CDD" id="cd21176">
    <property type="entry name" value="LPMO_auxiliary-like"/>
    <property type="match status" value="1"/>
</dbReference>
<dbReference type="Pfam" id="PF20238">
    <property type="entry name" value="BIM1-like_dom"/>
    <property type="match status" value="1"/>
</dbReference>
<evidence type="ECO:0000259" key="11">
    <source>
        <dbReference type="Pfam" id="PF20238"/>
    </source>
</evidence>
<dbReference type="PANTHER" id="PTHR34992:SF5">
    <property type="entry name" value="ANCHORED PROTEIN, PUTATIVE (AFU_ORTHOLOGUE AFUA_6G02800)-RELATED"/>
    <property type="match status" value="1"/>
</dbReference>
<dbReference type="KEGG" id="pchm:VFPPC_06220"/>
<keyword evidence="3" id="KW-0336">GPI-anchor</keyword>
<dbReference type="OrthoDB" id="2587363at2759"/>
<feature type="domain" description="Copper acquisition factor BIM1-like" evidence="11">
    <location>
        <begin position="39"/>
        <end position="185"/>
    </location>
</feature>
<feature type="compositionally biased region" description="Polar residues" evidence="8">
    <location>
        <begin position="24"/>
        <end position="33"/>
    </location>
</feature>
<keyword evidence="2" id="KW-1003">Cell membrane</keyword>
<keyword evidence="9" id="KW-0812">Transmembrane</keyword>
<dbReference type="GO" id="GO:0098552">
    <property type="term" value="C:side of membrane"/>
    <property type="evidence" value="ECO:0007669"/>
    <property type="project" value="UniProtKB-KW"/>
</dbReference>
<dbReference type="EMBL" id="LSBJ02000005">
    <property type="protein sequence ID" value="OAQ65046.1"/>
    <property type="molecule type" value="Genomic_DNA"/>
</dbReference>
<keyword evidence="5 9" id="KW-0472">Membrane</keyword>
<evidence type="ECO:0000256" key="9">
    <source>
        <dbReference type="SAM" id="Phobius"/>
    </source>
</evidence>
<feature type="region of interest" description="Disordered" evidence="8">
    <location>
        <begin position="19"/>
        <end position="40"/>
    </location>
</feature>
<feature type="signal peptide" evidence="10">
    <location>
        <begin position="1"/>
        <end position="22"/>
    </location>
</feature>
<dbReference type="GO" id="GO:0005886">
    <property type="term" value="C:plasma membrane"/>
    <property type="evidence" value="ECO:0007669"/>
    <property type="project" value="UniProtKB-SubCell"/>
</dbReference>
<name>A0A179FHL5_METCM</name>
<evidence type="ECO:0000256" key="10">
    <source>
        <dbReference type="SAM" id="SignalP"/>
    </source>
</evidence>
<dbReference type="Proteomes" id="UP000078397">
    <property type="component" value="Unassembled WGS sequence"/>
</dbReference>
<proteinExistence type="predicted"/>
<evidence type="ECO:0000256" key="2">
    <source>
        <dbReference type="ARBA" id="ARBA00022475"/>
    </source>
</evidence>
<protein>
    <submittedName>
        <fullName evidence="12">Cytokine inducing-glycoprotein</fullName>
    </submittedName>
</protein>
<organism evidence="12 13">
    <name type="scientific">Pochonia chlamydosporia 170</name>
    <dbReference type="NCBI Taxonomy" id="1380566"/>
    <lineage>
        <taxon>Eukaryota</taxon>
        <taxon>Fungi</taxon>
        <taxon>Dikarya</taxon>
        <taxon>Ascomycota</taxon>
        <taxon>Pezizomycotina</taxon>
        <taxon>Sordariomycetes</taxon>
        <taxon>Hypocreomycetidae</taxon>
        <taxon>Hypocreales</taxon>
        <taxon>Clavicipitaceae</taxon>
        <taxon>Pochonia</taxon>
    </lineage>
</organism>
<feature type="transmembrane region" description="Helical" evidence="9">
    <location>
        <begin position="218"/>
        <end position="241"/>
    </location>
</feature>
<evidence type="ECO:0000313" key="12">
    <source>
        <dbReference type="EMBL" id="OAQ65046.1"/>
    </source>
</evidence>
<keyword evidence="4 10" id="KW-0732">Signal</keyword>
<dbReference type="RefSeq" id="XP_018142360.1">
    <property type="nucleotide sequence ID" value="XM_018285287.1"/>
</dbReference>
<dbReference type="STRING" id="1380566.A0A179FHL5"/>
<dbReference type="CDD" id="cd12087">
    <property type="entry name" value="TM_EGFR-like"/>
    <property type="match status" value="1"/>
</dbReference>
<evidence type="ECO:0000256" key="5">
    <source>
        <dbReference type="ARBA" id="ARBA00023136"/>
    </source>
</evidence>
<feature type="region of interest" description="Disordered" evidence="8">
    <location>
        <begin position="185"/>
        <end position="212"/>
    </location>
</feature>
<evidence type="ECO:0000256" key="8">
    <source>
        <dbReference type="SAM" id="MobiDB-lite"/>
    </source>
</evidence>
<dbReference type="GeneID" id="28849281"/>
<evidence type="ECO:0000256" key="1">
    <source>
        <dbReference type="ARBA" id="ARBA00004609"/>
    </source>
</evidence>
<comment type="caution">
    <text evidence="12">The sequence shown here is derived from an EMBL/GenBank/DDBJ whole genome shotgun (WGS) entry which is preliminary data.</text>
</comment>
<comment type="subcellular location">
    <subcellularLocation>
        <location evidence="1">Cell membrane</location>
        <topology evidence="1">Lipid-anchor</topology>
        <topology evidence="1">GPI-anchor</topology>
    </subcellularLocation>
</comment>
<dbReference type="AlphaFoldDB" id="A0A179FHL5"/>
<dbReference type="InterPro" id="IPR046936">
    <property type="entry name" value="BIM1-like"/>
</dbReference>
<keyword evidence="7" id="KW-0449">Lipoprotein</keyword>
<sequence>MQLLRIAIGLGLTLASVAKAQSEPKPTNPSTASVKDDDMGPAAFMWPPDRVWSGDMDNQAPCGSRSAAGNRTKFPLTGGAVALVAQDDYYNSKISISYSNDPQTNTDFTTVVETTDINDLNPGHTCVHIPDAPSRLTSGSNATIQIIYKADWDAPHNQTFYACADITYVNAVDFKTRIPCFNATEPGEDDKKAAAGKDNNSGTPASGSSGSSGLKANALAGIIVGSIVGAAGLVAIGVFLYRRREQKKRKLRLAQMEENARKTDYRDDVVKDII</sequence>
<feature type="chain" id="PRO_5008101739" evidence="10">
    <location>
        <begin position="23"/>
        <end position="274"/>
    </location>
</feature>